<evidence type="ECO:0000313" key="11">
    <source>
        <dbReference type="RefSeq" id="XP_027343356.1"/>
    </source>
</evidence>
<comment type="similarity">
    <text evidence="2">Belongs to the aromatic acid exporter (TC 2.A.85) family.</text>
</comment>
<reference evidence="11" key="2">
    <citation type="submission" date="2025-08" db="UniProtKB">
        <authorList>
            <consortium name="RefSeq"/>
        </authorList>
    </citation>
    <scope>IDENTIFICATION</scope>
    <source>
        <tissue evidence="11">Young leaves</tissue>
    </source>
</reference>
<feature type="transmembrane region" description="Helical" evidence="9">
    <location>
        <begin position="69"/>
        <end position="88"/>
    </location>
</feature>
<dbReference type="PANTHER" id="PTHR31086">
    <property type="entry name" value="ALUMINUM-ACTIVATED MALATE TRANSPORTER 10"/>
    <property type="match status" value="1"/>
</dbReference>
<organism evidence="10 11">
    <name type="scientific">Abrus precatorius</name>
    <name type="common">Indian licorice</name>
    <name type="synonym">Glycine abrus</name>
    <dbReference type="NCBI Taxonomy" id="3816"/>
    <lineage>
        <taxon>Eukaryota</taxon>
        <taxon>Viridiplantae</taxon>
        <taxon>Streptophyta</taxon>
        <taxon>Embryophyta</taxon>
        <taxon>Tracheophyta</taxon>
        <taxon>Spermatophyta</taxon>
        <taxon>Magnoliopsida</taxon>
        <taxon>eudicotyledons</taxon>
        <taxon>Gunneridae</taxon>
        <taxon>Pentapetalae</taxon>
        <taxon>rosids</taxon>
        <taxon>fabids</taxon>
        <taxon>Fabales</taxon>
        <taxon>Fabaceae</taxon>
        <taxon>Papilionoideae</taxon>
        <taxon>50 kb inversion clade</taxon>
        <taxon>NPAAA clade</taxon>
        <taxon>indigoferoid/millettioid clade</taxon>
        <taxon>Abreae</taxon>
        <taxon>Abrus</taxon>
    </lineage>
</organism>
<dbReference type="GeneID" id="113855927"/>
<dbReference type="RefSeq" id="XP_027343356.1">
    <property type="nucleotide sequence ID" value="XM_027487555.1"/>
</dbReference>
<dbReference type="KEGG" id="aprc:113855927"/>
<sequence length="434" mass="48252">MALPAVAEYTTRPEKWWDKLVKMTKMVKKLAQDDPRRVIYACKVGLALVLISILQHFRPSFYGFGSNIIWAAITISFIFEFSVGPTLAKGISEILATGLAGGLGVATRSIAILSGEKGKAVFSSFFVFVIGGIVTYVRLSPWLKARYDYGLTIFILNFCLICLLDYTKSEMLEIAVERFLTIIVGSCVAIVVSICICPVWVGHDLHNQIASDMEKLADFFEGFGDEYFNNSEISEAMGDKPLLHRYKSVLSSKSSDETMVFLARWEPCHGRFRFRHPWKQYTKIGNLTRLCAYKIEAISVYLASSKHIPSELGSKIKESCTSISLECGKALKESSLKMREMRKSSMQNRHVTNAKNGVESLKSALRANPWEGAYDQVEIISATAVASLLIKTVFCIEKICQAVDQLESLAKVQSISDGDGSLHVHTINEGPPKI</sequence>
<dbReference type="Pfam" id="PF11744">
    <property type="entry name" value="ALMT"/>
    <property type="match status" value="1"/>
</dbReference>
<dbReference type="GO" id="GO:0015743">
    <property type="term" value="P:malate transport"/>
    <property type="evidence" value="ECO:0007669"/>
    <property type="project" value="InterPro"/>
</dbReference>
<evidence type="ECO:0000256" key="2">
    <source>
        <dbReference type="ARBA" id="ARBA00007079"/>
    </source>
</evidence>
<keyword evidence="4 9" id="KW-0812">Transmembrane</keyword>
<evidence type="ECO:0000256" key="3">
    <source>
        <dbReference type="ARBA" id="ARBA00022448"/>
    </source>
</evidence>
<accession>A0A8B8KHV7</accession>
<keyword evidence="7 9" id="KW-0472">Membrane</keyword>
<evidence type="ECO:0000256" key="8">
    <source>
        <dbReference type="ARBA" id="ARBA00023303"/>
    </source>
</evidence>
<name>A0A8B8KHV7_ABRPR</name>
<evidence type="ECO:0000256" key="9">
    <source>
        <dbReference type="SAM" id="Phobius"/>
    </source>
</evidence>
<proteinExistence type="inferred from homology"/>
<dbReference type="Proteomes" id="UP000694853">
    <property type="component" value="Unplaced"/>
</dbReference>
<evidence type="ECO:0000256" key="4">
    <source>
        <dbReference type="ARBA" id="ARBA00022692"/>
    </source>
</evidence>
<dbReference type="OrthoDB" id="68611at2759"/>
<dbReference type="GO" id="GO:0034220">
    <property type="term" value="P:monoatomic ion transmembrane transport"/>
    <property type="evidence" value="ECO:0007669"/>
    <property type="project" value="UniProtKB-KW"/>
</dbReference>
<dbReference type="InterPro" id="IPR020966">
    <property type="entry name" value="ALMT"/>
</dbReference>
<keyword evidence="5 9" id="KW-1133">Transmembrane helix</keyword>
<evidence type="ECO:0000256" key="1">
    <source>
        <dbReference type="ARBA" id="ARBA00004141"/>
    </source>
</evidence>
<dbReference type="GO" id="GO:0016020">
    <property type="term" value="C:membrane"/>
    <property type="evidence" value="ECO:0007669"/>
    <property type="project" value="UniProtKB-SubCell"/>
</dbReference>
<evidence type="ECO:0000256" key="7">
    <source>
        <dbReference type="ARBA" id="ARBA00023136"/>
    </source>
</evidence>
<keyword evidence="10" id="KW-1185">Reference proteome</keyword>
<reference evidence="10" key="1">
    <citation type="journal article" date="2019" name="Toxins">
        <title>Detection of Abrin-Like and Prepropulchellin-Like Toxin Genes and Transcripts Using Whole Genome Sequencing and Full-Length Transcript Sequencing of Abrus precatorius.</title>
        <authorList>
            <person name="Hovde B.T."/>
            <person name="Daligault H.E."/>
            <person name="Hanschen E.R."/>
            <person name="Kunde Y.A."/>
            <person name="Johnson M.B."/>
            <person name="Starkenburg S.R."/>
            <person name="Johnson S.L."/>
        </authorList>
    </citation>
    <scope>NUCLEOTIDE SEQUENCE [LARGE SCALE GENOMIC DNA]</scope>
</reference>
<evidence type="ECO:0000256" key="5">
    <source>
        <dbReference type="ARBA" id="ARBA00022989"/>
    </source>
</evidence>
<comment type="subcellular location">
    <subcellularLocation>
        <location evidence="1">Membrane</location>
        <topology evidence="1">Multi-pass membrane protein</topology>
    </subcellularLocation>
</comment>
<keyword evidence="3" id="KW-0813">Transport</keyword>
<protein>
    <submittedName>
        <fullName evidence="11">Aluminum-activated malate transporter 8-like</fullName>
    </submittedName>
</protein>
<keyword evidence="8" id="KW-0407">Ion channel</keyword>
<feature type="transmembrane region" description="Helical" evidence="9">
    <location>
        <begin position="179"/>
        <end position="201"/>
    </location>
</feature>
<feature type="transmembrane region" description="Helical" evidence="9">
    <location>
        <begin position="38"/>
        <end position="57"/>
    </location>
</feature>
<feature type="transmembrane region" description="Helical" evidence="9">
    <location>
        <begin position="120"/>
        <end position="137"/>
    </location>
</feature>
<evidence type="ECO:0000313" key="10">
    <source>
        <dbReference type="Proteomes" id="UP000694853"/>
    </source>
</evidence>
<feature type="transmembrane region" description="Helical" evidence="9">
    <location>
        <begin position="149"/>
        <end position="167"/>
    </location>
</feature>
<keyword evidence="6" id="KW-0406">Ion transport</keyword>
<dbReference type="AlphaFoldDB" id="A0A8B8KHV7"/>
<gene>
    <name evidence="11" type="primary">LOC113855927</name>
</gene>
<feature type="transmembrane region" description="Helical" evidence="9">
    <location>
        <begin position="94"/>
        <end position="113"/>
    </location>
</feature>
<evidence type="ECO:0000256" key="6">
    <source>
        <dbReference type="ARBA" id="ARBA00023065"/>
    </source>
</evidence>